<sequence>MESQLSPKAIKIILVGNTGVGKTCLIGSYLKQHFDENTQATLSPAYSTQQITKSDGTKITIQIWDTAGQEKYQAVSQLFFRNSDIAILCFTAGDRESMTSIHEWISMVCSESPKCKLIFVATKSDLLQKKDFENVIHDAEAEFQQYQSPIILLTSAKTSYNIDNVFRIAGEIAESISTVAPNEMDLQRTEKSSCC</sequence>
<dbReference type="InterPro" id="IPR001806">
    <property type="entry name" value="Small_GTPase"/>
</dbReference>
<organism evidence="2 3">
    <name type="scientific">Tritrichomonas musculus</name>
    <dbReference type="NCBI Taxonomy" id="1915356"/>
    <lineage>
        <taxon>Eukaryota</taxon>
        <taxon>Metamonada</taxon>
        <taxon>Parabasalia</taxon>
        <taxon>Tritrichomonadida</taxon>
        <taxon>Tritrichomonadidae</taxon>
        <taxon>Tritrichomonas</taxon>
    </lineage>
</organism>
<dbReference type="InterPro" id="IPR027417">
    <property type="entry name" value="P-loop_NTPase"/>
</dbReference>
<evidence type="ECO:0000313" key="3">
    <source>
        <dbReference type="Proteomes" id="UP001470230"/>
    </source>
</evidence>
<name>A0ABR2IF09_9EUKA</name>
<evidence type="ECO:0000256" key="1">
    <source>
        <dbReference type="ARBA" id="ARBA00022741"/>
    </source>
</evidence>
<keyword evidence="3" id="KW-1185">Reference proteome</keyword>
<dbReference type="CDD" id="cd00154">
    <property type="entry name" value="Rab"/>
    <property type="match status" value="1"/>
</dbReference>
<dbReference type="SMART" id="SM00175">
    <property type="entry name" value="RAB"/>
    <property type="match status" value="1"/>
</dbReference>
<dbReference type="InterPro" id="IPR005225">
    <property type="entry name" value="Small_GTP-bd"/>
</dbReference>
<reference evidence="2 3" key="1">
    <citation type="submission" date="2024-04" db="EMBL/GenBank/DDBJ databases">
        <title>Tritrichomonas musculus Genome.</title>
        <authorList>
            <person name="Alves-Ferreira E."/>
            <person name="Grigg M."/>
            <person name="Lorenzi H."/>
            <person name="Galac M."/>
        </authorList>
    </citation>
    <scope>NUCLEOTIDE SEQUENCE [LARGE SCALE GENOMIC DNA]</scope>
    <source>
        <strain evidence="2 3">EAF2021</strain>
    </source>
</reference>
<proteinExistence type="predicted"/>
<dbReference type="SUPFAM" id="SSF52540">
    <property type="entry name" value="P-loop containing nucleoside triphosphate hydrolases"/>
    <property type="match status" value="1"/>
</dbReference>
<dbReference type="Proteomes" id="UP001470230">
    <property type="component" value="Unassembled WGS sequence"/>
</dbReference>
<dbReference type="SMART" id="SM00173">
    <property type="entry name" value="RAS"/>
    <property type="match status" value="1"/>
</dbReference>
<gene>
    <name evidence="2" type="ORF">M9Y10_012557</name>
</gene>
<evidence type="ECO:0008006" key="4">
    <source>
        <dbReference type="Google" id="ProtNLM"/>
    </source>
</evidence>
<dbReference type="PROSITE" id="PS51420">
    <property type="entry name" value="RHO"/>
    <property type="match status" value="1"/>
</dbReference>
<evidence type="ECO:0000313" key="2">
    <source>
        <dbReference type="EMBL" id="KAK8860865.1"/>
    </source>
</evidence>
<comment type="caution">
    <text evidence="2">The sequence shown here is derived from an EMBL/GenBank/DDBJ whole genome shotgun (WGS) entry which is preliminary data.</text>
</comment>
<dbReference type="PANTHER" id="PTHR47978">
    <property type="match status" value="1"/>
</dbReference>
<dbReference type="NCBIfam" id="TIGR00231">
    <property type="entry name" value="small_GTP"/>
    <property type="match status" value="1"/>
</dbReference>
<dbReference type="PRINTS" id="PR00449">
    <property type="entry name" value="RASTRNSFRMNG"/>
</dbReference>
<accession>A0ABR2IF09</accession>
<dbReference type="EMBL" id="JAPFFF010000018">
    <property type="protein sequence ID" value="KAK8860865.1"/>
    <property type="molecule type" value="Genomic_DNA"/>
</dbReference>
<protein>
    <recommendedName>
        <fullName evidence="4">Small GTP-binding protein</fullName>
    </recommendedName>
</protein>
<dbReference type="PROSITE" id="PS51421">
    <property type="entry name" value="RAS"/>
    <property type="match status" value="1"/>
</dbReference>
<keyword evidence="1" id="KW-0547">Nucleotide-binding</keyword>
<dbReference type="Pfam" id="PF00071">
    <property type="entry name" value="Ras"/>
    <property type="match status" value="1"/>
</dbReference>
<dbReference type="SMART" id="SM00174">
    <property type="entry name" value="RHO"/>
    <property type="match status" value="1"/>
</dbReference>
<dbReference type="Gene3D" id="3.40.50.300">
    <property type="entry name" value="P-loop containing nucleotide triphosphate hydrolases"/>
    <property type="match status" value="1"/>
</dbReference>
<dbReference type="PROSITE" id="PS51419">
    <property type="entry name" value="RAB"/>
    <property type="match status" value="1"/>
</dbReference>